<dbReference type="EMBL" id="UINC01063167">
    <property type="protein sequence ID" value="SVB90511.1"/>
    <property type="molecule type" value="Genomic_DNA"/>
</dbReference>
<gene>
    <name evidence="1" type="ORF">METZ01_LOCUS243365</name>
</gene>
<evidence type="ECO:0008006" key="2">
    <source>
        <dbReference type="Google" id="ProtNLM"/>
    </source>
</evidence>
<evidence type="ECO:0000313" key="1">
    <source>
        <dbReference type="EMBL" id="SVB90511.1"/>
    </source>
</evidence>
<name>A0A382HVK5_9ZZZZ</name>
<organism evidence="1">
    <name type="scientific">marine metagenome</name>
    <dbReference type="NCBI Taxonomy" id="408172"/>
    <lineage>
        <taxon>unclassified sequences</taxon>
        <taxon>metagenomes</taxon>
        <taxon>ecological metagenomes</taxon>
    </lineage>
</organism>
<accession>A0A382HVK5</accession>
<proteinExistence type="predicted"/>
<feature type="non-terminal residue" evidence="1">
    <location>
        <position position="40"/>
    </location>
</feature>
<protein>
    <recommendedName>
        <fullName evidence="2">Tetrapyrrole biosynthesis uroporphyrinogen III synthase domain-containing protein</fullName>
    </recommendedName>
</protein>
<sequence>MFNGILLTRPDGLNQALARALQLRQVSYQITPLIEITQLD</sequence>
<dbReference type="AlphaFoldDB" id="A0A382HVK5"/>
<reference evidence="1" key="1">
    <citation type="submission" date="2018-05" db="EMBL/GenBank/DDBJ databases">
        <authorList>
            <person name="Lanie J.A."/>
            <person name="Ng W.-L."/>
            <person name="Kazmierczak K.M."/>
            <person name="Andrzejewski T.M."/>
            <person name="Davidsen T.M."/>
            <person name="Wayne K.J."/>
            <person name="Tettelin H."/>
            <person name="Glass J.I."/>
            <person name="Rusch D."/>
            <person name="Podicherti R."/>
            <person name="Tsui H.-C.T."/>
            <person name="Winkler M.E."/>
        </authorList>
    </citation>
    <scope>NUCLEOTIDE SEQUENCE</scope>
</reference>